<feature type="region of interest" description="Disordered" evidence="1">
    <location>
        <begin position="36"/>
        <end position="57"/>
    </location>
</feature>
<dbReference type="Proteomes" id="UP000004995">
    <property type="component" value="Unassembled WGS sequence"/>
</dbReference>
<accession>K4AHW0</accession>
<dbReference type="Gramene" id="KQK88084">
    <property type="protein sequence ID" value="KQK88084"/>
    <property type="gene ID" value="SETIT_038467mg"/>
</dbReference>
<name>K4AHW0_SETIT</name>
<proteinExistence type="predicted"/>
<reference evidence="2" key="2">
    <citation type="submission" date="2018-08" db="UniProtKB">
        <authorList>
            <consortium name="EnsemblPlants"/>
        </authorList>
    </citation>
    <scope>IDENTIFICATION</scope>
    <source>
        <strain evidence="2">Yugu1</strain>
    </source>
</reference>
<evidence type="ECO:0000313" key="3">
    <source>
        <dbReference type="Proteomes" id="UP000004995"/>
    </source>
</evidence>
<dbReference type="HOGENOM" id="CLU_3000085_0_0_1"/>
<feature type="compositionally biased region" description="Basic residues" evidence="1">
    <location>
        <begin position="45"/>
        <end position="57"/>
    </location>
</feature>
<reference evidence="3" key="1">
    <citation type="journal article" date="2012" name="Nat. Biotechnol.">
        <title>Reference genome sequence of the model plant Setaria.</title>
        <authorList>
            <person name="Bennetzen J.L."/>
            <person name="Schmutz J."/>
            <person name="Wang H."/>
            <person name="Percifield R."/>
            <person name="Hawkins J."/>
            <person name="Pontaroli A.C."/>
            <person name="Estep M."/>
            <person name="Feng L."/>
            <person name="Vaughn J.N."/>
            <person name="Grimwood J."/>
            <person name="Jenkins J."/>
            <person name="Barry K."/>
            <person name="Lindquist E."/>
            <person name="Hellsten U."/>
            <person name="Deshpande S."/>
            <person name="Wang X."/>
            <person name="Wu X."/>
            <person name="Mitros T."/>
            <person name="Triplett J."/>
            <person name="Yang X."/>
            <person name="Ye C.Y."/>
            <person name="Mauro-Herrera M."/>
            <person name="Wang L."/>
            <person name="Li P."/>
            <person name="Sharma M."/>
            <person name="Sharma R."/>
            <person name="Ronald P.C."/>
            <person name="Panaud O."/>
            <person name="Kellogg E.A."/>
            <person name="Brutnell T.P."/>
            <person name="Doust A.N."/>
            <person name="Tuskan G.A."/>
            <person name="Rokhsar D."/>
            <person name="Devos K.M."/>
        </authorList>
    </citation>
    <scope>NUCLEOTIDE SEQUENCE [LARGE SCALE GENOMIC DNA]</scope>
    <source>
        <strain evidence="3">cv. Yugu1</strain>
    </source>
</reference>
<dbReference type="EnsemblPlants" id="KQK88084">
    <property type="protein sequence ID" value="KQK88084"/>
    <property type="gene ID" value="SETIT_038467mg"/>
</dbReference>
<sequence>MVSPRVRSQSHTRTKPNQALHLHYNTAALPITDYLAAPGGDQRTRKNQAKLREKKPH</sequence>
<protein>
    <submittedName>
        <fullName evidence="2">Uncharacterized protein</fullName>
    </submittedName>
</protein>
<evidence type="ECO:0000256" key="1">
    <source>
        <dbReference type="SAM" id="MobiDB-lite"/>
    </source>
</evidence>
<dbReference type="AlphaFoldDB" id="K4AHW0"/>
<dbReference type="InParanoid" id="K4AHW0"/>
<organism evidence="2 3">
    <name type="scientific">Setaria italica</name>
    <name type="common">Foxtail millet</name>
    <name type="synonym">Panicum italicum</name>
    <dbReference type="NCBI Taxonomy" id="4555"/>
    <lineage>
        <taxon>Eukaryota</taxon>
        <taxon>Viridiplantae</taxon>
        <taxon>Streptophyta</taxon>
        <taxon>Embryophyta</taxon>
        <taxon>Tracheophyta</taxon>
        <taxon>Spermatophyta</taxon>
        <taxon>Magnoliopsida</taxon>
        <taxon>Liliopsida</taxon>
        <taxon>Poales</taxon>
        <taxon>Poaceae</taxon>
        <taxon>PACMAD clade</taxon>
        <taxon>Panicoideae</taxon>
        <taxon>Panicodae</taxon>
        <taxon>Paniceae</taxon>
        <taxon>Cenchrinae</taxon>
        <taxon>Setaria</taxon>
    </lineage>
</organism>
<dbReference type="EMBL" id="AGNK02005482">
    <property type="status" value="NOT_ANNOTATED_CDS"/>
    <property type="molecule type" value="Genomic_DNA"/>
</dbReference>
<evidence type="ECO:0000313" key="2">
    <source>
        <dbReference type="EnsemblPlants" id="KQK88084"/>
    </source>
</evidence>
<feature type="region of interest" description="Disordered" evidence="1">
    <location>
        <begin position="1"/>
        <end position="22"/>
    </location>
</feature>
<keyword evidence="3" id="KW-1185">Reference proteome</keyword>